<keyword evidence="3" id="KW-1185">Reference proteome</keyword>
<dbReference type="Proteomes" id="UP001149142">
    <property type="component" value="Unassembled WGS sequence"/>
</dbReference>
<keyword evidence="1" id="KW-1133">Transmembrane helix</keyword>
<keyword evidence="1" id="KW-0812">Transmembrane</keyword>
<gene>
    <name evidence="2" type="ORF">OOZ35_04890</name>
</gene>
<name>A0ABT4RYE3_9FLAO</name>
<evidence type="ECO:0000313" key="2">
    <source>
        <dbReference type="EMBL" id="MDA0176827.1"/>
    </source>
</evidence>
<dbReference type="RefSeq" id="WP_270005200.1">
    <property type="nucleotide sequence ID" value="NZ_JAPFGC010000002.1"/>
</dbReference>
<proteinExistence type="predicted"/>
<organism evidence="2 3">
    <name type="scientific">Mesoflavibacter profundi</name>
    <dbReference type="NCBI Taxonomy" id="2708110"/>
    <lineage>
        <taxon>Bacteria</taxon>
        <taxon>Pseudomonadati</taxon>
        <taxon>Bacteroidota</taxon>
        <taxon>Flavobacteriia</taxon>
        <taxon>Flavobacteriales</taxon>
        <taxon>Flavobacteriaceae</taxon>
        <taxon>Mesoflavibacter</taxon>
    </lineage>
</organism>
<dbReference type="EMBL" id="JAPFGC010000002">
    <property type="protein sequence ID" value="MDA0176827.1"/>
    <property type="molecule type" value="Genomic_DNA"/>
</dbReference>
<evidence type="ECO:0000313" key="3">
    <source>
        <dbReference type="Proteomes" id="UP001149142"/>
    </source>
</evidence>
<keyword evidence="1" id="KW-0472">Membrane</keyword>
<reference evidence="2" key="1">
    <citation type="submission" date="2022-11" db="EMBL/GenBank/DDBJ databases">
        <title>Refractory cell wall polysaccharides provide important carbon source for microbial heterotrophs in the hadal ocean.</title>
        <authorList>
            <person name="Zhu X."/>
        </authorList>
    </citation>
    <scope>NUCLEOTIDE SEQUENCE</scope>
    <source>
        <strain evidence="2">MTRN7</strain>
    </source>
</reference>
<feature type="transmembrane region" description="Helical" evidence="1">
    <location>
        <begin position="37"/>
        <end position="66"/>
    </location>
</feature>
<protein>
    <submittedName>
        <fullName evidence="2">Uncharacterized protein</fullName>
    </submittedName>
</protein>
<accession>A0ABT4RYE3</accession>
<comment type="caution">
    <text evidence="2">The sequence shown here is derived from an EMBL/GenBank/DDBJ whole genome shotgun (WGS) entry which is preliminary data.</text>
</comment>
<evidence type="ECO:0000256" key="1">
    <source>
        <dbReference type="SAM" id="Phobius"/>
    </source>
</evidence>
<feature type="transmembrane region" description="Helical" evidence="1">
    <location>
        <begin position="12"/>
        <end position="31"/>
    </location>
</feature>
<sequence length="122" mass="12931">MKFPVIKLDKVIEYLISLGVPGLILLVAISASGYAGAAAITAALSTIGFGLGMLAGLGVLGVSIIVSRAISKYGFERIYSGTVKGLIEKGETKESILLKVNKYPISKDLKLKLKELLEDYKG</sequence>